<evidence type="ECO:0000256" key="3">
    <source>
        <dbReference type="ARBA" id="ARBA00022475"/>
    </source>
</evidence>
<keyword evidence="2" id="KW-0813">Transport</keyword>
<organism evidence="9 10">
    <name type="scientific">Trebonia kvetii</name>
    <dbReference type="NCBI Taxonomy" id="2480626"/>
    <lineage>
        <taxon>Bacteria</taxon>
        <taxon>Bacillati</taxon>
        <taxon>Actinomycetota</taxon>
        <taxon>Actinomycetes</taxon>
        <taxon>Streptosporangiales</taxon>
        <taxon>Treboniaceae</taxon>
        <taxon>Trebonia</taxon>
    </lineage>
</organism>
<feature type="transmembrane region" description="Helical" evidence="7">
    <location>
        <begin position="121"/>
        <end position="142"/>
    </location>
</feature>
<feature type="domain" description="Major facilitator superfamily (MFS) profile" evidence="8">
    <location>
        <begin position="24"/>
        <end position="467"/>
    </location>
</feature>
<dbReference type="CDD" id="cd17321">
    <property type="entry name" value="MFS_MMR_MDR_like"/>
    <property type="match status" value="1"/>
</dbReference>
<dbReference type="PANTHER" id="PTHR42718:SF46">
    <property type="entry name" value="BLR6921 PROTEIN"/>
    <property type="match status" value="1"/>
</dbReference>
<evidence type="ECO:0000256" key="1">
    <source>
        <dbReference type="ARBA" id="ARBA00004651"/>
    </source>
</evidence>
<protein>
    <submittedName>
        <fullName evidence="9">MFS transporter</fullName>
    </submittedName>
</protein>
<dbReference type="InterPro" id="IPR036259">
    <property type="entry name" value="MFS_trans_sf"/>
</dbReference>
<evidence type="ECO:0000256" key="4">
    <source>
        <dbReference type="ARBA" id="ARBA00022692"/>
    </source>
</evidence>
<gene>
    <name evidence="9" type="ORF">EAS64_11470</name>
</gene>
<dbReference type="PROSITE" id="PS50850">
    <property type="entry name" value="MFS"/>
    <property type="match status" value="1"/>
</dbReference>
<feature type="transmembrane region" description="Helical" evidence="7">
    <location>
        <begin position="149"/>
        <end position="170"/>
    </location>
</feature>
<dbReference type="PRINTS" id="PR01036">
    <property type="entry name" value="TCRTETB"/>
</dbReference>
<accession>A0A6P2C6P9</accession>
<feature type="transmembrane region" description="Helical" evidence="7">
    <location>
        <begin position="212"/>
        <end position="232"/>
    </location>
</feature>
<evidence type="ECO:0000256" key="7">
    <source>
        <dbReference type="SAM" id="Phobius"/>
    </source>
</evidence>
<dbReference type="GO" id="GO:0005886">
    <property type="term" value="C:plasma membrane"/>
    <property type="evidence" value="ECO:0007669"/>
    <property type="project" value="UniProtKB-SubCell"/>
</dbReference>
<dbReference type="Gene3D" id="1.20.1250.20">
    <property type="entry name" value="MFS general substrate transporter like domains"/>
    <property type="match status" value="1"/>
</dbReference>
<evidence type="ECO:0000256" key="6">
    <source>
        <dbReference type="ARBA" id="ARBA00023136"/>
    </source>
</evidence>
<evidence type="ECO:0000256" key="5">
    <source>
        <dbReference type="ARBA" id="ARBA00022989"/>
    </source>
</evidence>
<dbReference type="OrthoDB" id="4325372at2"/>
<dbReference type="Proteomes" id="UP000460272">
    <property type="component" value="Unassembled WGS sequence"/>
</dbReference>
<feature type="transmembrane region" description="Helical" evidence="7">
    <location>
        <begin position="343"/>
        <end position="364"/>
    </location>
</feature>
<keyword evidence="10" id="KW-1185">Reference proteome</keyword>
<dbReference type="AlphaFoldDB" id="A0A6P2C6P9"/>
<feature type="transmembrane region" description="Helical" evidence="7">
    <location>
        <begin position="176"/>
        <end position="200"/>
    </location>
</feature>
<comment type="caution">
    <text evidence="9">The sequence shown here is derived from an EMBL/GenBank/DDBJ whole genome shotgun (WGS) entry which is preliminary data.</text>
</comment>
<keyword evidence="6 7" id="KW-0472">Membrane</keyword>
<keyword evidence="5 7" id="KW-1133">Transmembrane helix</keyword>
<feature type="transmembrane region" description="Helical" evidence="7">
    <location>
        <begin position="311"/>
        <end position="331"/>
    </location>
</feature>
<dbReference type="GO" id="GO:0022857">
    <property type="term" value="F:transmembrane transporter activity"/>
    <property type="evidence" value="ECO:0007669"/>
    <property type="project" value="InterPro"/>
</dbReference>
<proteinExistence type="predicted"/>
<dbReference type="EMBL" id="RPFW01000002">
    <property type="protein sequence ID" value="TVZ05203.1"/>
    <property type="molecule type" value="Genomic_DNA"/>
</dbReference>
<feature type="transmembrane region" description="Helical" evidence="7">
    <location>
        <begin position="24"/>
        <end position="47"/>
    </location>
</feature>
<feature type="transmembrane region" description="Helical" evidence="7">
    <location>
        <begin position="90"/>
        <end position="109"/>
    </location>
</feature>
<reference evidence="9 10" key="1">
    <citation type="submission" date="2018-11" db="EMBL/GenBank/DDBJ databases">
        <title>Trebonia kvetii gen.nov., sp.nov., a novel acidophilic actinobacterium, and proposal of the new actinobacterial family Treboniaceae fam. nov.</title>
        <authorList>
            <person name="Rapoport D."/>
            <person name="Sagova-Mareckova M."/>
            <person name="Sedlacek I."/>
            <person name="Provaznik J."/>
            <person name="Kralova S."/>
            <person name="Pavlinic D."/>
            <person name="Benes V."/>
            <person name="Kopecky J."/>
        </authorList>
    </citation>
    <scope>NUCLEOTIDE SEQUENCE [LARGE SCALE GENOMIC DNA]</scope>
    <source>
        <strain evidence="9 10">15Tr583</strain>
    </source>
</reference>
<dbReference type="Gene3D" id="1.20.1720.10">
    <property type="entry name" value="Multidrug resistance protein D"/>
    <property type="match status" value="1"/>
</dbReference>
<keyword evidence="4 7" id="KW-0812">Transmembrane</keyword>
<dbReference type="PANTHER" id="PTHR42718">
    <property type="entry name" value="MAJOR FACILITATOR SUPERFAMILY MULTIDRUG TRANSPORTER MFSC"/>
    <property type="match status" value="1"/>
</dbReference>
<evidence type="ECO:0000313" key="9">
    <source>
        <dbReference type="EMBL" id="TVZ05203.1"/>
    </source>
</evidence>
<feature type="transmembrane region" description="Helical" evidence="7">
    <location>
        <begin position="238"/>
        <end position="261"/>
    </location>
</feature>
<feature type="transmembrane region" description="Helical" evidence="7">
    <location>
        <begin position="370"/>
        <end position="393"/>
    </location>
</feature>
<feature type="transmembrane region" description="Helical" evidence="7">
    <location>
        <begin position="282"/>
        <end position="305"/>
    </location>
</feature>
<name>A0A6P2C6P9_9ACTN</name>
<dbReference type="SUPFAM" id="SSF103473">
    <property type="entry name" value="MFS general substrate transporter"/>
    <property type="match status" value="1"/>
</dbReference>
<feature type="transmembrane region" description="Helical" evidence="7">
    <location>
        <begin position="59"/>
        <end position="78"/>
    </location>
</feature>
<dbReference type="Pfam" id="PF07690">
    <property type="entry name" value="MFS_1"/>
    <property type="match status" value="1"/>
</dbReference>
<sequence length="477" mass="47708">MTASSVAQAGQAAAPGPRGTRWTVLALLAVAQLMLILDVTVVNVALPDIGVALRLSRDGLPWVMTAYTVCFGGLMLLGGRLADRFGPRRLTLAGLAVFTGASLMSGLAADPAWLLAGRALQGTGAALLSPAALATVLAMFAGADRTKALGVWSGLAGLGSALGVILGGVLTTEAGWRWIFTINVPIGIALLIAVPLVAPSGRAASDQGARPLDVPGALLVTGGTAAAVYGLVNAGSHGWASMSTLTALALAVAGWTTFAWVERHFASPLLAVGLLLRRPTAAGGFLMLVSTGLLVGGFFLTSFLLQHANGYSALHVGLVFIPVAVAIVAAAHTAGHLLTHVPARAVAVTGLILSGAGYGIAALWPGPAQAVTGLSVAAFGIGFCFVTAFTASLTDAPPAESGLRSALVNTFHELGGAAGVAVASTIAGAALVAARPAVTDFRTALTAGAASALAAAVIAAFLVPPVRRRQEDGMPMH</sequence>
<keyword evidence="3" id="KW-1003">Cell membrane</keyword>
<dbReference type="InterPro" id="IPR011701">
    <property type="entry name" value="MFS"/>
</dbReference>
<feature type="transmembrane region" description="Helical" evidence="7">
    <location>
        <begin position="444"/>
        <end position="466"/>
    </location>
</feature>
<dbReference type="RefSeq" id="WP_145852906.1">
    <property type="nucleotide sequence ID" value="NZ_RPFW01000002.1"/>
</dbReference>
<comment type="subcellular location">
    <subcellularLocation>
        <location evidence="1">Cell membrane</location>
        <topology evidence="1">Multi-pass membrane protein</topology>
    </subcellularLocation>
</comment>
<dbReference type="InterPro" id="IPR020846">
    <property type="entry name" value="MFS_dom"/>
</dbReference>
<evidence type="ECO:0000256" key="2">
    <source>
        <dbReference type="ARBA" id="ARBA00022448"/>
    </source>
</evidence>
<evidence type="ECO:0000313" key="10">
    <source>
        <dbReference type="Proteomes" id="UP000460272"/>
    </source>
</evidence>
<feature type="transmembrane region" description="Helical" evidence="7">
    <location>
        <begin position="414"/>
        <end position="438"/>
    </location>
</feature>
<evidence type="ECO:0000259" key="8">
    <source>
        <dbReference type="PROSITE" id="PS50850"/>
    </source>
</evidence>